<keyword evidence="2" id="KW-1133">Transmembrane helix</keyword>
<comment type="caution">
    <text evidence="3">The sequence shown here is derived from an EMBL/GenBank/DDBJ whole genome shotgun (WGS) entry which is preliminary data.</text>
</comment>
<name>A0A5N8W1K8_9ACTN</name>
<dbReference type="RefSeq" id="WP_152782366.1">
    <property type="nucleotide sequence ID" value="NZ_BAABEQ010000062.1"/>
</dbReference>
<feature type="region of interest" description="Disordered" evidence="1">
    <location>
        <begin position="45"/>
        <end position="66"/>
    </location>
</feature>
<dbReference type="Proteomes" id="UP000326979">
    <property type="component" value="Unassembled WGS sequence"/>
</dbReference>
<feature type="transmembrane region" description="Helical" evidence="2">
    <location>
        <begin position="13"/>
        <end position="39"/>
    </location>
</feature>
<keyword evidence="2" id="KW-0812">Transmembrane</keyword>
<evidence type="ECO:0000256" key="1">
    <source>
        <dbReference type="SAM" id="MobiDB-lite"/>
    </source>
</evidence>
<keyword evidence="2" id="KW-0472">Membrane</keyword>
<dbReference type="EMBL" id="VJZE01000044">
    <property type="protein sequence ID" value="MPY40174.1"/>
    <property type="molecule type" value="Genomic_DNA"/>
</dbReference>
<gene>
    <name evidence="3" type="ORF">FNH04_09700</name>
</gene>
<evidence type="ECO:0000313" key="4">
    <source>
        <dbReference type="Proteomes" id="UP000326979"/>
    </source>
</evidence>
<sequence length="66" mass="7217">MGTSLTPEFWERFAVLLVVAVGVTCVLTASLDALAVRILRRRVRRPPKQAGELPTAAAEHRTSARC</sequence>
<reference evidence="3 4" key="1">
    <citation type="submission" date="2019-07" db="EMBL/GenBank/DDBJ databases">
        <title>New species of Amycolatopsis and Streptomyces.</title>
        <authorList>
            <person name="Duangmal K."/>
            <person name="Teo W.F.A."/>
            <person name="Lipun K."/>
        </authorList>
    </citation>
    <scope>NUCLEOTIDE SEQUENCE [LARGE SCALE GENOMIC DNA]</scope>
    <source>
        <strain evidence="3 4">TISTR 2346</strain>
    </source>
</reference>
<proteinExistence type="predicted"/>
<organism evidence="3 4">
    <name type="scientific">Streptomyces phyllanthi</name>
    <dbReference type="NCBI Taxonomy" id="1803180"/>
    <lineage>
        <taxon>Bacteria</taxon>
        <taxon>Bacillati</taxon>
        <taxon>Actinomycetota</taxon>
        <taxon>Actinomycetes</taxon>
        <taxon>Kitasatosporales</taxon>
        <taxon>Streptomycetaceae</taxon>
        <taxon>Streptomyces</taxon>
    </lineage>
</organism>
<dbReference type="AlphaFoldDB" id="A0A5N8W1K8"/>
<keyword evidence="4" id="KW-1185">Reference proteome</keyword>
<evidence type="ECO:0000256" key="2">
    <source>
        <dbReference type="SAM" id="Phobius"/>
    </source>
</evidence>
<protein>
    <submittedName>
        <fullName evidence="3">Uncharacterized protein</fullName>
    </submittedName>
</protein>
<evidence type="ECO:0000313" key="3">
    <source>
        <dbReference type="EMBL" id="MPY40174.1"/>
    </source>
</evidence>
<accession>A0A5N8W1K8</accession>